<evidence type="ECO:0000313" key="4">
    <source>
        <dbReference type="Proteomes" id="UP001595880"/>
    </source>
</evidence>
<feature type="transmembrane region" description="Helical" evidence="2">
    <location>
        <begin position="65"/>
        <end position="88"/>
    </location>
</feature>
<accession>A0ABV8VV47</accession>
<sequence>MKGNNKISVHINRQRQSNEGRIEPIEPIEKIVERKHERVHSESHHPFYPKNAQKRNSFWQKYRSFFYATMTAICIGVFLGFIMLKIFVDTDPNEMLPTQNQTTQTSITPTETNEKESSNVALESYTGNVLQAYVVQANVFSSKEGADKFVSSYPDAVIWERDAKYHIFVSVDASSDMSKDYAKQHSEESLELYGGKVWTTDAVTFNVSNEEVKWLQLFEQTLQAQFEKLDKATIQEVVNGAPSKLTDSIQSFVEDLEEKLTKSELTKLDIIAIWQSYTTRSET</sequence>
<organism evidence="3 4">
    <name type="scientific">Gracilibacillus marinus</name>
    <dbReference type="NCBI Taxonomy" id="630535"/>
    <lineage>
        <taxon>Bacteria</taxon>
        <taxon>Bacillati</taxon>
        <taxon>Bacillota</taxon>
        <taxon>Bacilli</taxon>
        <taxon>Bacillales</taxon>
        <taxon>Bacillaceae</taxon>
        <taxon>Gracilibacillus</taxon>
    </lineage>
</organism>
<keyword evidence="2" id="KW-0812">Transmembrane</keyword>
<protein>
    <recommendedName>
        <fullName evidence="5">SPOR domain-containing protein</fullName>
    </recommendedName>
</protein>
<dbReference type="EMBL" id="JBHSDV010000003">
    <property type="protein sequence ID" value="MFC4388349.1"/>
    <property type="molecule type" value="Genomic_DNA"/>
</dbReference>
<name>A0ABV8VV47_9BACI</name>
<proteinExistence type="predicted"/>
<dbReference type="Proteomes" id="UP001595880">
    <property type="component" value="Unassembled WGS sequence"/>
</dbReference>
<comment type="caution">
    <text evidence="3">The sequence shown here is derived from an EMBL/GenBank/DDBJ whole genome shotgun (WGS) entry which is preliminary data.</text>
</comment>
<evidence type="ECO:0000313" key="3">
    <source>
        <dbReference type="EMBL" id="MFC4388349.1"/>
    </source>
</evidence>
<evidence type="ECO:0000256" key="2">
    <source>
        <dbReference type="SAM" id="Phobius"/>
    </source>
</evidence>
<feature type="region of interest" description="Disordered" evidence="1">
    <location>
        <begin position="1"/>
        <end position="21"/>
    </location>
</feature>
<reference evidence="4" key="1">
    <citation type="journal article" date="2019" name="Int. J. Syst. Evol. Microbiol.">
        <title>The Global Catalogue of Microorganisms (GCM) 10K type strain sequencing project: providing services to taxonomists for standard genome sequencing and annotation.</title>
        <authorList>
            <consortium name="The Broad Institute Genomics Platform"/>
            <consortium name="The Broad Institute Genome Sequencing Center for Infectious Disease"/>
            <person name="Wu L."/>
            <person name="Ma J."/>
        </authorList>
    </citation>
    <scope>NUCLEOTIDE SEQUENCE [LARGE SCALE GENOMIC DNA]</scope>
    <source>
        <strain evidence="4">KACC 14058</strain>
    </source>
</reference>
<evidence type="ECO:0008006" key="5">
    <source>
        <dbReference type="Google" id="ProtNLM"/>
    </source>
</evidence>
<keyword evidence="4" id="KW-1185">Reference proteome</keyword>
<keyword evidence="2" id="KW-1133">Transmembrane helix</keyword>
<keyword evidence="2" id="KW-0472">Membrane</keyword>
<gene>
    <name evidence="3" type="ORF">ACFOZ1_11110</name>
</gene>
<evidence type="ECO:0000256" key="1">
    <source>
        <dbReference type="SAM" id="MobiDB-lite"/>
    </source>
</evidence>
<dbReference type="RefSeq" id="WP_390199307.1">
    <property type="nucleotide sequence ID" value="NZ_JBHSDV010000003.1"/>
</dbReference>